<name>A0AAW1PIM1_9CHLO</name>
<comment type="caution">
    <text evidence="2">The sequence shown here is derived from an EMBL/GenBank/DDBJ whole genome shotgun (WGS) entry which is preliminary data.</text>
</comment>
<feature type="compositionally biased region" description="Basic residues" evidence="1">
    <location>
        <begin position="22"/>
        <end position="36"/>
    </location>
</feature>
<evidence type="ECO:0000313" key="3">
    <source>
        <dbReference type="Proteomes" id="UP001465755"/>
    </source>
</evidence>
<dbReference type="EMBL" id="JALJOQ010000024">
    <property type="protein sequence ID" value="KAK9808393.1"/>
    <property type="molecule type" value="Genomic_DNA"/>
</dbReference>
<evidence type="ECO:0000256" key="1">
    <source>
        <dbReference type="SAM" id="MobiDB-lite"/>
    </source>
</evidence>
<accession>A0AAW1PIM1</accession>
<dbReference type="AlphaFoldDB" id="A0AAW1PIM1"/>
<dbReference type="Pfam" id="PF08642">
    <property type="entry name" value="Rxt3"/>
    <property type="match status" value="1"/>
</dbReference>
<dbReference type="InterPro" id="IPR013951">
    <property type="entry name" value="Rxt3"/>
</dbReference>
<keyword evidence="3" id="KW-1185">Reference proteome</keyword>
<sequence>MSNGRATDGPSKSSEEEDKAAVRRSVRPAKGAAKRSNRTEDGKLPLIYYKEGQALKDLAKLFQTNGEGQVVEVRIAMESMTNANVLVRSRQLWGNGIYTQDSDLVAVLMHCGFYNQAVCHGGAAIAEMRAHITLLPPQKAYASCARNNIRSRAWGEATEGCSYQVDRCWMCARGGAMVEMASSLDGGTYVSATFAPAAGERPTVTRSHAHLHMRTRPLQEVTVQFNLCNEPWLKYSMLLVADQGLKAPQWTSARLLTETLFLETARERFELSRAGPPAGEQPGESQEAYRFGKCKLAWPQALMWRMGIPLPADALEAVQPALPWEAFQWGPAGMYLNGQLLQILRIHFAPNRSSPPQDGHDATGVAPP</sequence>
<dbReference type="Gene3D" id="2.170.130.20">
    <property type="entry name" value="LCCL-like domain"/>
    <property type="match status" value="1"/>
</dbReference>
<dbReference type="Proteomes" id="UP001465755">
    <property type="component" value="Unassembled WGS sequence"/>
</dbReference>
<gene>
    <name evidence="2" type="ORF">WJX73_010468</name>
</gene>
<organism evidence="2 3">
    <name type="scientific">Symbiochloris irregularis</name>
    <dbReference type="NCBI Taxonomy" id="706552"/>
    <lineage>
        <taxon>Eukaryota</taxon>
        <taxon>Viridiplantae</taxon>
        <taxon>Chlorophyta</taxon>
        <taxon>core chlorophytes</taxon>
        <taxon>Trebouxiophyceae</taxon>
        <taxon>Trebouxiales</taxon>
        <taxon>Trebouxiaceae</taxon>
        <taxon>Symbiochloris</taxon>
    </lineage>
</organism>
<evidence type="ECO:0000313" key="2">
    <source>
        <dbReference type="EMBL" id="KAK9808393.1"/>
    </source>
</evidence>
<reference evidence="2 3" key="1">
    <citation type="journal article" date="2024" name="Nat. Commun.">
        <title>Phylogenomics reveals the evolutionary origins of lichenization in chlorophyte algae.</title>
        <authorList>
            <person name="Puginier C."/>
            <person name="Libourel C."/>
            <person name="Otte J."/>
            <person name="Skaloud P."/>
            <person name="Haon M."/>
            <person name="Grisel S."/>
            <person name="Petersen M."/>
            <person name="Berrin J.G."/>
            <person name="Delaux P.M."/>
            <person name="Dal Grande F."/>
            <person name="Keller J."/>
        </authorList>
    </citation>
    <scope>NUCLEOTIDE SEQUENCE [LARGE SCALE GENOMIC DNA]</scope>
    <source>
        <strain evidence="2 3">SAG 2036</strain>
    </source>
</reference>
<dbReference type="InterPro" id="IPR036609">
    <property type="entry name" value="LCCL_sf"/>
</dbReference>
<proteinExistence type="predicted"/>
<protein>
    <submittedName>
        <fullName evidence="2">Uncharacterized protein</fullName>
    </submittedName>
</protein>
<dbReference type="SUPFAM" id="SSF69848">
    <property type="entry name" value="LCCL domain"/>
    <property type="match status" value="1"/>
</dbReference>
<feature type="region of interest" description="Disordered" evidence="1">
    <location>
        <begin position="1"/>
        <end position="38"/>
    </location>
</feature>